<organism evidence="1 2">
    <name type="scientific">Enterobacteria phage P7</name>
    <name type="common">Bacteriophage P7</name>
    <dbReference type="NCBI Taxonomy" id="10682"/>
    <lineage>
        <taxon>Viruses</taxon>
        <taxon>Duplodnaviria</taxon>
        <taxon>Heunggongvirae</taxon>
        <taxon>Uroviricota</taxon>
        <taxon>Caudoviricetes</taxon>
        <taxon>Punavirus</taxon>
        <taxon>Punavirus P1</taxon>
    </lineage>
</organism>
<sequence length="432" mass="47968">MITITKERLLTIKQWRETYGPGSNVVLPAEEAEELARIALASLEAEPVAYIFKHPAGKLFWALTDESNKEQPDVIPVYADSPAPVVPDEIDVNDVPRAVTYFKTHRDCYADGWNACRAAMLQSGNFRENKNSSTNNFREIAETSTNYPVIPSEVLSAILKVAKIRADFDDFDGDRRGIGDCLDEAEQELIVTINKYASQLAAEPIATNDVREQTAVPPVPVIQADVAQAIEKLKWKLVECNRYNYCADAVKGVEYACHAAMLQGSQPVSQSKTYRLDFGQWLEQQRGKIDVDCGCVSTETFMHWLRVAYEAGNYPDIPDSSVPAPGKGVTGERIRIKPHVYRELVNRLHDTAIKCAGTQQLRERISRVLGDVITPYHHKQAEKSGLERCHLEAALNIKPGHTLGIIDALLVHKMARALLSLVDAGDTSEGEV</sequence>
<name>Q1MVF7_BPP7</name>
<dbReference type="GeneID" id="58571868"/>
<dbReference type="Proteomes" id="UP000229597">
    <property type="component" value="Segment"/>
</dbReference>
<organismHost>
    <name type="scientific">Escherichia coli</name>
    <dbReference type="NCBI Taxonomy" id="562"/>
</organismHost>
<accession>Q1MVF7</accession>
<dbReference type="KEGG" id="vg:58571868"/>
<dbReference type="EMBL" id="AF503408">
    <property type="protein sequence ID" value="AAQ07565.1"/>
    <property type="molecule type" value="Genomic_DNA"/>
</dbReference>
<evidence type="ECO:0000313" key="1">
    <source>
        <dbReference type="EMBL" id="AAQ07565.1"/>
    </source>
</evidence>
<dbReference type="RefSeq" id="YP_009914571.1">
    <property type="nucleotide sequence ID" value="NC_050152.1"/>
</dbReference>
<evidence type="ECO:0000313" key="2">
    <source>
        <dbReference type="Proteomes" id="UP000229597"/>
    </source>
</evidence>
<protein>
    <submittedName>
        <fullName evidence="1">Upf89.5</fullName>
    </submittedName>
</protein>
<reference evidence="1 2" key="1">
    <citation type="submission" date="2002-04" db="EMBL/GenBank/DDBJ databases">
        <title>Complete nucleotide sequence of enterobacteria phage P7, a relative of P1 isolated from human fecal flora.</title>
        <authorList>
            <person name="Lobocka M.B."/>
            <person name="Rusin M."/>
            <person name="Bugajska O."/>
            <person name="Dobruk A."/>
            <person name="Janowicz A."/>
            <person name="Samojedny A."/>
        </authorList>
    </citation>
    <scope>NUCLEOTIDE SEQUENCE [LARGE SCALE GENOMIC DNA]</scope>
</reference>
<gene>
    <name evidence="1" type="primary">upf89.5</name>
</gene>
<proteinExistence type="predicted"/>